<dbReference type="AlphaFoldDB" id="A0A1B7P6A3"/>
<keyword evidence="3" id="KW-1185">Reference proteome</keyword>
<dbReference type="OrthoDB" id="4207086at2759"/>
<sequence length="126" mass="14066">MDVASAVQLSTAPRLEGHAMASTLNAHKLRAQHCRCLMSNEQLKKRHREISTIIQEIKNLEIHDESMPISPSKPSKKIANGEAHTMDPVTGNTRVPGWEHSGKNHWRKLVLKTPDLSSTAKEESEV</sequence>
<dbReference type="EMBL" id="LGUA01000071">
    <property type="protein sequence ID" value="OAX84509.1"/>
    <property type="molecule type" value="Genomic_DNA"/>
</dbReference>
<dbReference type="Proteomes" id="UP000091918">
    <property type="component" value="Unassembled WGS sequence"/>
</dbReference>
<evidence type="ECO:0000256" key="1">
    <source>
        <dbReference type="SAM" id="MobiDB-lite"/>
    </source>
</evidence>
<comment type="caution">
    <text evidence="2">The sequence shown here is derived from an EMBL/GenBank/DDBJ whole genome shotgun (WGS) entry which is preliminary data.</text>
</comment>
<feature type="region of interest" description="Disordered" evidence="1">
    <location>
        <begin position="64"/>
        <end position="101"/>
    </location>
</feature>
<name>A0A1B7P6A3_9EURO</name>
<proteinExistence type="predicted"/>
<evidence type="ECO:0000313" key="2">
    <source>
        <dbReference type="EMBL" id="OAX84509.1"/>
    </source>
</evidence>
<accession>A0A1B7P6A3</accession>
<gene>
    <name evidence="2" type="ORF">ACJ72_01125</name>
</gene>
<organism evidence="2 3">
    <name type="scientific">Emergomyces africanus</name>
    <dbReference type="NCBI Taxonomy" id="1955775"/>
    <lineage>
        <taxon>Eukaryota</taxon>
        <taxon>Fungi</taxon>
        <taxon>Dikarya</taxon>
        <taxon>Ascomycota</taxon>
        <taxon>Pezizomycotina</taxon>
        <taxon>Eurotiomycetes</taxon>
        <taxon>Eurotiomycetidae</taxon>
        <taxon>Onygenales</taxon>
        <taxon>Ajellomycetaceae</taxon>
        <taxon>Emergomyces</taxon>
    </lineage>
</organism>
<reference evidence="2 3" key="1">
    <citation type="submission" date="2015-07" db="EMBL/GenBank/DDBJ databases">
        <title>Emmonsia species relationships and genome sequence.</title>
        <authorList>
            <person name="Cuomo C.A."/>
            <person name="Schwartz I.S."/>
            <person name="Kenyon C."/>
            <person name="de Hoog G.S."/>
            <person name="Govender N.P."/>
            <person name="Botha A."/>
            <person name="Moreno L."/>
            <person name="de Vries M."/>
            <person name="Munoz J.F."/>
            <person name="Stielow J.B."/>
        </authorList>
    </citation>
    <scope>NUCLEOTIDE SEQUENCE [LARGE SCALE GENOMIC DNA]</scope>
    <source>
        <strain evidence="2 3">CBS 136260</strain>
    </source>
</reference>
<protein>
    <submittedName>
        <fullName evidence="2">Uncharacterized protein</fullName>
    </submittedName>
</protein>
<evidence type="ECO:0000313" key="3">
    <source>
        <dbReference type="Proteomes" id="UP000091918"/>
    </source>
</evidence>